<evidence type="ECO:0000259" key="12">
    <source>
        <dbReference type="PROSITE" id="PS50957"/>
    </source>
</evidence>
<evidence type="ECO:0000256" key="8">
    <source>
        <dbReference type="ARBA" id="ARBA00023015"/>
    </source>
</evidence>
<dbReference type="Gene3D" id="3.90.70.40">
    <property type="match status" value="1"/>
</dbReference>
<dbReference type="PRINTS" id="PR01233">
    <property type="entry name" value="JOSEPHIN"/>
</dbReference>
<dbReference type="InterPro" id="IPR033865">
    <property type="entry name" value="Ataxin-3"/>
</dbReference>
<sequence>MSDLIPYIIWEKQEGQLCAQHCLNSLLQGEYFTAVDLSEIASNLDQAEQAALREGISEEAEENIQTRNANSSSSQNMDDSGFFSVQVISHALKVWNIVDYMIDIIPIGSEDGRIARIHPEDEIAYICNLHEHWFTLRKFGGISSRWYNLDSLFHGPKSISQTYLGMLLNQLENEGYSIFVVKGQLPSSQADEFAKSLPHPNLQGIQENQQQNVDEINQSMIAAAIAASLESNDDTVNTDNVTKPISEQSSGNELVSSITVEPPTIDELRAKRLAKFDNGNGK</sequence>
<evidence type="ECO:0000256" key="7">
    <source>
        <dbReference type="ARBA" id="ARBA00022807"/>
    </source>
</evidence>
<evidence type="ECO:0000313" key="13">
    <source>
        <dbReference type="EMBL" id="CAG8612293.1"/>
    </source>
</evidence>
<comment type="subcellular location">
    <subcellularLocation>
        <location evidence="2">Nucleus</location>
    </subcellularLocation>
</comment>
<dbReference type="PROSITE" id="PS50957">
    <property type="entry name" value="JOSEPHIN"/>
    <property type="match status" value="1"/>
</dbReference>
<dbReference type="EC" id="3.4.19.12" evidence="3"/>
<evidence type="ECO:0000256" key="6">
    <source>
        <dbReference type="ARBA" id="ARBA00022801"/>
    </source>
</evidence>
<proteinExistence type="predicted"/>
<keyword evidence="8" id="KW-0805">Transcription regulation</keyword>
<dbReference type="PANTHER" id="PTHR14159">
    <property type="entry name" value="ATAXIN-3-RELATED"/>
    <property type="match status" value="1"/>
</dbReference>
<dbReference type="Gene3D" id="1.10.287.10">
    <property type="entry name" value="S15/NS1, RNA-binding"/>
    <property type="match status" value="1"/>
</dbReference>
<evidence type="ECO:0000256" key="9">
    <source>
        <dbReference type="ARBA" id="ARBA00023163"/>
    </source>
</evidence>
<dbReference type="GO" id="GO:0004843">
    <property type="term" value="F:cysteine-type deubiquitinase activity"/>
    <property type="evidence" value="ECO:0007669"/>
    <property type="project" value="UniProtKB-EC"/>
</dbReference>
<keyword evidence="10" id="KW-0539">Nucleus</keyword>
<dbReference type="GO" id="GO:0006508">
    <property type="term" value="P:proteolysis"/>
    <property type="evidence" value="ECO:0007669"/>
    <property type="project" value="UniProtKB-KW"/>
</dbReference>
<dbReference type="Proteomes" id="UP000789375">
    <property type="component" value="Unassembled WGS sequence"/>
</dbReference>
<dbReference type="SMART" id="SM01246">
    <property type="entry name" value="Josephin"/>
    <property type="match status" value="1"/>
</dbReference>
<accession>A0A9N9GKE1</accession>
<feature type="active site" evidence="11">
    <location>
        <position position="132"/>
    </location>
</feature>
<comment type="catalytic activity">
    <reaction evidence="1">
        <text>Thiol-dependent hydrolysis of ester, thioester, amide, peptide and isopeptide bonds formed by the C-terminal Gly of ubiquitin (a 76-residue protein attached to proteins as an intracellular targeting signal).</text>
        <dbReference type="EC" id="3.4.19.12"/>
    </reaction>
</comment>
<dbReference type="GO" id="GO:0005634">
    <property type="term" value="C:nucleus"/>
    <property type="evidence" value="ECO:0007669"/>
    <property type="project" value="UniProtKB-SubCell"/>
</dbReference>
<evidence type="ECO:0000313" key="14">
    <source>
        <dbReference type="Proteomes" id="UP000789375"/>
    </source>
</evidence>
<evidence type="ECO:0000256" key="3">
    <source>
        <dbReference type="ARBA" id="ARBA00012759"/>
    </source>
</evidence>
<dbReference type="AlphaFoldDB" id="A0A9N9GKE1"/>
<evidence type="ECO:0000256" key="10">
    <source>
        <dbReference type="ARBA" id="ARBA00023242"/>
    </source>
</evidence>
<evidence type="ECO:0000256" key="2">
    <source>
        <dbReference type="ARBA" id="ARBA00004123"/>
    </source>
</evidence>
<dbReference type="GO" id="GO:0016579">
    <property type="term" value="P:protein deubiquitination"/>
    <property type="evidence" value="ECO:0007669"/>
    <property type="project" value="InterPro"/>
</dbReference>
<keyword evidence="6 11" id="KW-0378">Hydrolase</keyword>
<reference evidence="13" key="1">
    <citation type="submission" date="2021-06" db="EMBL/GenBank/DDBJ databases">
        <authorList>
            <person name="Kallberg Y."/>
            <person name="Tangrot J."/>
            <person name="Rosling A."/>
        </authorList>
    </citation>
    <scope>NUCLEOTIDE SEQUENCE</scope>
    <source>
        <strain evidence="13">87-6 pot B 2015</strain>
    </source>
</reference>
<dbReference type="Pfam" id="PF02099">
    <property type="entry name" value="Josephin"/>
    <property type="match status" value="1"/>
</dbReference>
<keyword evidence="5" id="KW-0833">Ubl conjugation pathway</keyword>
<keyword evidence="7" id="KW-0788">Thiol protease</keyword>
<evidence type="ECO:0000256" key="5">
    <source>
        <dbReference type="ARBA" id="ARBA00022786"/>
    </source>
</evidence>
<keyword evidence="14" id="KW-1185">Reference proteome</keyword>
<evidence type="ECO:0000256" key="4">
    <source>
        <dbReference type="ARBA" id="ARBA00022670"/>
    </source>
</evidence>
<feature type="active site" evidence="11">
    <location>
        <position position="150"/>
    </location>
</feature>
<feature type="active site" evidence="11">
    <location>
        <position position="18"/>
    </location>
</feature>
<gene>
    <name evidence="13" type="ORF">FMOSSE_LOCUS9529</name>
</gene>
<dbReference type="PANTHER" id="PTHR14159:SF0">
    <property type="entry name" value="ATAXIN-3-RELATED"/>
    <property type="match status" value="1"/>
</dbReference>
<keyword evidence="4" id="KW-0645">Protease</keyword>
<evidence type="ECO:0000256" key="11">
    <source>
        <dbReference type="PROSITE-ProRule" id="PRU00331"/>
    </source>
</evidence>
<feature type="domain" description="Josephin" evidence="12">
    <location>
        <begin position="5"/>
        <end position="196"/>
    </location>
</feature>
<keyword evidence="9" id="KW-0804">Transcription</keyword>
<protein>
    <recommendedName>
        <fullName evidence="3">ubiquitinyl hydrolase 1</fullName>
        <ecNumber evidence="3">3.4.19.12</ecNumber>
    </recommendedName>
</protein>
<dbReference type="EMBL" id="CAJVPP010002805">
    <property type="protein sequence ID" value="CAG8612293.1"/>
    <property type="molecule type" value="Genomic_DNA"/>
</dbReference>
<name>A0A9N9GKE1_FUNMO</name>
<comment type="caution">
    <text evidence="13">The sequence shown here is derived from an EMBL/GenBank/DDBJ whole genome shotgun (WGS) entry which is preliminary data.</text>
</comment>
<organism evidence="13 14">
    <name type="scientific">Funneliformis mosseae</name>
    <name type="common">Endomycorrhizal fungus</name>
    <name type="synonym">Glomus mosseae</name>
    <dbReference type="NCBI Taxonomy" id="27381"/>
    <lineage>
        <taxon>Eukaryota</taxon>
        <taxon>Fungi</taxon>
        <taxon>Fungi incertae sedis</taxon>
        <taxon>Mucoromycota</taxon>
        <taxon>Glomeromycotina</taxon>
        <taxon>Glomeromycetes</taxon>
        <taxon>Glomerales</taxon>
        <taxon>Glomeraceae</taxon>
        <taxon>Funneliformis</taxon>
    </lineage>
</organism>
<evidence type="ECO:0000256" key="1">
    <source>
        <dbReference type="ARBA" id="ARBA00000707"/>
    </source>
</evidence>
<dbReference type="InterPro" id="IPR006155">
    <property type="entry name" value="Josephin"/>
</dbReference>